<dbReference type="EMBL" id="BEZZ01000399">
    <property type="protein sequence ID" value="GCC31927.1"/>
    <property type="molecule type" value="Genomic_DNA"/>
</dbReference>
<dbReference type="Proteomes" id="UP000287033">
    <property type="component" value="Unassembled WGS sequence"/>
</dbReference>
<dbReference type="AlphaFoldDB" id="A0A401SNG6"/>
<gene>
    <name evidence="2" type="ORF">chiPu_0010387</name>
</gene>
<organism evidence="2 3">
    <name type="scientific">Chiloscyllium punctatum</name>
    <name type="common">Brownbanded bambooshark</name>
    <name type="synonym">Hemiscyllium punctatum</name>
    <dbReference type="NCBI Taxonomy" id="137246"/>
    <lineage>
        <taxon>Eukaryota</taxon>
        <taxon>Metazoa</taxon>
        <taxon>Chordata</taxon>
        <taxon>Craniata</taxon>
        <taxon>Vertebrata</taxon>
        <taxon>Chondrichthyes</taxon>
        <taxon>Elasmobranchii</taxon>
        <taxon>Galeomorphii</taxon>
        <taxon>Galeoidea</taxon>
        <taxon>Orectolobiformes</taxon>
        <taxon>Hemiscylliidae</taxon>
        <taxon>Chiloscyllium</taxon>
    </lineage>
</organism>
<reference evidence="2 3" key="1">
    <citation type="journal article" date="2018" name="Nat. Ecol. Evol.">
        <title>Shark genomes provide insights into elasmobranch evolution and the origin of vertebrates.</title>
        <authorList>
            <person name="Hara Y"/>
            <person name="Yamaguchi K"/>
            <person name="Onimaru K"/>
            <person name="Kadota M"/>
            <person name="Koyanagi M"/>
            <person name="Keeley SD"/>
            <person name="Tatsumi K"/>
            <person name="Tanaka K"/>
            <person name="Motone F"/>
            <person name="Kageyama Y"/>
            <person name="Nozu R"/>
            <person name="Adachi N"/>
            <person name="Nishimura O"/>
            <person name="Nakagawa R"/>
            <person name="Tanegashima C"/>
            <person name="Kiyatake I"/>
            <person name="Matsumoto R"/>
            <person name="Murakumo K"/>
            <person name="Nishida K"/>
            <person name="Terakita A"/>
            <person name="Kuratani S"/>
            <person name="Sato K"/>
            <person name="Hyodo S Kuraku.S."/>
        </authorList>
    </citation>
    <scope>NUCLEOTIDE SEQUENCE [LARGE SCALE GENOMIC DNA]</scope>
</reference>
<dbReference type="PROSITE" id="PS51257">
    <property type="entry name" value="PROKAR_LIPOPROTEIN"/>
    <property type="match status" value="1"/>
</dbReference>
<evidence type="ECO:0000256" key="1">
    <source>
        <dbReference type="SAM" id="MobiDB-lite"/>
    </source>
</evidence>
<keyword evidence="3" id="KW-1185">Reference proteome</keyword>
<name>A0A401SNG6_CHIPU</name>
<sequence length="88" mass="9005">MGGRRRRDASDCPATAAVIGGCSDRGARMGEGGRMRQRECASAVGSELEGALWGWQDGRELASLTVASVPLGGGEAESISQTPPSLGE</sequence>
<proteinExistence type="predicted"/>
<comment type="caution">
    <text evidence="2">The sequence shown here is derived from an EMBL/GenBank/DDBJ whole genome shotgun (WGS) entry which is preliminary data.</text>
</comment>
<protein>
    <submittedName>
        <fullName evidence="2">Uncharacterized protein</fullName>
    </submittedName>
</protein>
<feature type="region of interest" description="Disordered" evidence="1">
    <location>
        <begin position="1"/>
        <end position="34"/>
    </location>
</feature>
<evidence type="ECO:0000313" key="2">
    <source>
        <dbReference type="EMBL" id="GCC31927.1"/>
    </source>
</evidence>
<accession>A0A401SNG6</accession>
<evidence type="ECO:0000313" key="3">
    <source>
        <dbReference type="Proteomes" id="UP000287033"/>
    </source>
</evidence>
<feature type="compositionally biased region" description="Basic and acidic residues" evidence="1">
    <location>
        <begin position="25"/>
        <end position="34"/>
    </location>
</feature>